<dbReference type="EMBL" id="CVRI01000006">
    <property type="protein sequence ID" value="CRK88103.1"/>
    <property type="molecule type" value="Genomic_DNA"/>
</dbReference>
<accession>A0A1J1HJA1</accession>
<dbReference type="PANTHER" id="PTHR21844:SF2">
    <property type="entry name" value="PROLINE-RICH AKT1 SUBSTRATE 1"/>
    <property type="match status" value="1"/>
</dbReference>
<protein>
    <submittedName>
        <fullName evidence="2">CLUMA_CG001888, isoform A</fullName>
    </submittedName>
</protein>
<feature type="region of interest" description="Disordered" evidence="1">
    <location>
        <begin position="280"/>
        <end position="300"/>
    </location>
</feature>
<gene>
    <name evidence="2" type="primary">putative lobe protein</name>
    <name evidence="2" type="ORF">CLUMA_CG001888</name>
</gene>
<evidence type="ECO:0000256" key="1">
    <source>
        <dbReference type="SAM" id="MobiDB-lite"/>
    </source>
</evidence>
<evidence type="ECO:0000313" key="2">
    <source>
        <dbReference type="EMBL" id="CRK88103.1"/>
    </source>
</evidence>
<dbReference type="GO" id="GO:0048011">
    <property type="term" value="P:neurotrophin TRK receptor signaling pathway"/>
    <property type="evidence" value="ECO:0007669"/>
    <property type="project" value="InterPro"/>
</dbReference>
<dbReference type="GO" id="GO:0032007">
    <property type="term" value="P:negative regulation of TOR signaling"/>
    <property type="evidence" value="ECO:0007669"/>
    <property type="project" value="InterPro"/>
</dbReference>
<dbReference type="Proteomes" id="UP000183832">
    <property type="component" value="Unassembled WGS sequence"/>
</dbReference>
<dbReference type="PANTHER" id="PTHR21844">
    <property type="entry name" value="AKT1 SUBSTRATE 1 PROTEIN"/>
    <property type="match status" value="1"/>
</dbReference>
<organism evidence="2 3">
    <name type="scientific">Clunio marinus</name>
    <dbReference type="NCBI Taxonomy" id="568069"/>
    <lineage>
        <taxon>Eukaryota</taxon>
        <taxon>Metazoa</taxon>
        <taxon>Ecdysozoa</taxon>
        <taxon>Arthropoda</taxon>
        <taxon>Hexapoda</taxon>
        <taxon>Insecta</taxon>
        <taxon>Pterygota</taxon>
        <taxon>Neoptera</taxon>
        <taxon>Endopterygota</taxon>
        <taxon>Diptera</taxon>
        <taxon>Nematocera</taxon>
        <taxon>Chironomoidea</taxon>
        <taxon>Chironomidae</taxon>
        <taxon>Clunio</taxon>
    </lineage>
</organism>
<keyword evidence="3" id="KW-1185">Reference proteome</keyword>
<dbReference type="InterPro" id="IPR026682">
    <property type="entry name" value="AKT1S1"/>
</dbReference>
<proteinExistence type="predicted"/>
<dbReference type="GO" id="GO:0005737">
    <property type="term" value="C:cytoplasm"/>
    <property type="evidence" value="ECO:0007669"/>
    <property type="project" value="TreeGrafter"/>
</dbReference>
<dbReference type="STRING" id="568069.A0A1J1HJA1"/>
<name>A0A1J1HJA1_9DIPT</name>
<dbReference type="OrthoDB" id="9992964at2759"/>
<sequence>MRDFSCFCLNILGSFPIQEKLGRINLKTNDLPTKGDDYEFFLSALGPFERESVRLSTQHDQLMIRQRVMEWTIYRCLNCDSYVYATSQQGNLGTVLINGNLERDEGELTRMMQSDKYSMPFKIILKPMESVVPAFSSGINDDVRIKNFFGKLQEYISEDTLKTEAEIRRLTMEMNQRRDQAEKDFKTIAALIEASHFTEAPKSTINIGSLTPPVTPESISDKMMAIDDQLPHKTIKFSDKINRHDGSSKHGNLLRQQQTTRTIDFDEDIFEFDGIRSNGMNGIHNPHKYSDNDDGSDSDGTEIRAYNRGRSGSINIARSAPITMPQFNHAAHPLDEAKATNDQMDIASSIKMLARSIHNDSKLFGDLPNRSVLRFNDNF</sequence>
<evidence type="ECO:0000313" key="3">
    <source>
        <dbReference type="Proteomes" id="UP000183832"/>
    </source>
</evidence>
<reference evidence="2 3" key="1">
    <citation type="submission" date="2015-04" db="EMBL/GenBank/DDBJ databases">
        <authorList>
            <person name="Syromyatnikov M.Y."/>
            <person name="Popov V.N."/>
        </authorList>
    </citation>
    <scope>NUCLEOTIDE SEQUENCE [LARGE SCALE GENOMIC DNA]</scope>
</reference>
<dbReference type="AlphaFoldDB" id="A0A1J1HJA1"/>